<keyword evidence="3" id="KW-0808">Transferase</keyword>
<dbReference type="EMBL" id="FQZL01000033">
    <property type="protein sequence ID" value="SHJ72709.1"/>
    <property type="molecule type" value="Genomic_DNA"/>
</dbReference>
<dbReference type="STRING" id="1121476.SAMN02745751_03227"/>
<accession>A0A1M6LNA2</accession>
<feature type="domain" description="Glycosyl transferase family 1" evidence="1">
    <location>
        <begin position="350"/>
        <end position="502"/>
    </location>
</feature>
<dbReference type="InterPro" id="IPR050194">
    <property type="entry name" value="Glycosyltransferase_grp1"/>
</dbReference>
<dbReference type="PANTHER" id="PTHR45947:SF3">
    <property type="entry name" value="SULFOQUINOVOSYL TRANSFERASE SQD2"/>
    <property type="match status" value="1"/>
</dbReference>
<evidence type="ECO:0000313" key="4">
    <source>
        <dbReference type="Proteomes" id="UP000184052"/>
    </source>
</evidence>
<dbReference type="RefSeq" id="WP_094763009.1">
    <property type="nucleotide sequence ID" value="NZ_FQZL01000033.1"/>
</dbReference>
<dbReference type="GO" id="GO:0016757">
    <property type="term" value="F:glycosyltransferase activity"/>
    <property type="evidence" value="ECO:0007669"/>
    <property type="project" value="InterPro"/>
</dbReference>
<dbReference type="Pfam" id="PF13477">
    <property type="entry name" value="Glyco_trans_4_2"/>
    <property type="match status" value="1"/>
</dbReference>
<dbReference type="PANTHER" id="PTHR45947">
    <property type="entry name" value="SULFOQUINOVOSYL TRANSFERASE SQD2"/>
    <property type="match status" value="1"/>
</dbReference>
<dbReference type="Proteomes" id="UP000184052">
    <property type="component" value="Unassembled WGS sequence"/>
</dbReference>
<name>A0A1M6LNA2_9FIRM</name>
<evidence type="ECO:0000259" key="2">
    <source>
        <dbReference type="Pfam" id="PF13477"/>
    </source>
</evidence>
<evidence type="ECO:0000259" key="1">
    <source>
        <dbReference type="Pfam" id="PF00534"/>
    </source>
</evidence>
<proteinExistence type="predicted"/>
<dbReference type="Gene3D" id="3.40.50.2000">
    <property type="entry name" value="Glycogen Phosphorylase B"/>
    <property type="match status" value="3"/>
</dbReference>
<dbReference type="InterPro" id="IPR001296">
    <property type="entry name" value="Glyco_trans_1"/>
</dbReference>
<reference evidence="3 4" key="1">
    <citation type="submission" date="2016-11" db="EMBL/GenBank/DDBJ databases">
        <authorList>
            <person name="Jaros S."/>
            <person name="Januszkiewicz K."/>
            <person name="Wedrychowicz H."/>
        </authorList>
    </citation>
    <scope>NUCLEOTIDE SEQUENCE [LARGE SCALE GENOMIC DNA]</scope>
    <source>
        <strain evidence="3 4">DSM 17477</strain>
    </source>
</reference>
<keyword evidence="4" id="KW-1185">Reference proteome</keyword>
<dbReference type="Pfam" id="PF00534">
    <property type="entry name" value="Glycos_transf_1"/>
    <property type="match status" value="1"/>
</dbReference>
<gene>
    <name evidence="3" type="ORF">SAMN02745751_03227</name>
</gene>
<dbReference type="SUPFAM" id="SSF53756">
    <property type="entry name" value="UDP-Glycosyltransferase/glycogen phosphorylase"/>
    <property type="match status" value="2"/>
</dbReference>
<evidence type="ECO:0000313" key="3">
    <source>
        <dbReference type="EMBL" id="SHJ72709.1"/>
    </source>
</evidence>
<organism evidence="3 4">
    <name type="scientific">Dethiosulfatibacter aminovorans DSM 17477</name>
    <dbReference type="NCBI Taxonomy" id="1121476"/>
    <lineage>
        <taxon>Bacteria</taxon>
        <taxon>Bacillati</taxon>
        <taxon>Bacillota</taxon>
        <taxon>Tissierellia</taxon>
        <taxon>Dethiosulfatibacter</taxon>
    </lineage>
</organism>
<dbReference type="InterPro" id="IPR028098">
    <property type="entry name" value="Glyco_trans_4-like_N"/>
</dbReference>
<dbReference type="CDD" id="cd03801">
    <property type="entry name" value="GT4_PimA-like"/>
    <property type="match status" value="1"/>
</dbReference>
<dbReference type="OrthoDB" id="9804196at2"/>
<dbReference type="AlphaFoldDB" id="A0A1M6LNA2"/>
<feature type="domain" description="Glycosyltransferase subfamily 4-like N-terminal" evidence="2">
    <location>
        <begin position="27"/>
        <end position="118"/>
    </location>
</feature>
<sequence length="528" mass="60081">MRKIRVLFMSDAPMEKPGGAQIPMKILIEELKAEFDIHLISPGETSHFKNHHVLAGNTTMVLSKNGVLKSLKIMNMLRKMINEIEPDIVHVQTSSAAVFLNTLLSIGLLKGSFSIVYTDYRVYAEYGKIARKSIDKLIVRAEKVVATEENIDEHRKIYNTVMRRKDNQRLLFMGPLPPPIGGDTVSFSRIIKCKGFEDYSRTVIDTSRKGGVRITGRKVDFRDITNGLKILTKVLTKLFKHDTLIFYSNRRFLYTVGLGVVLIEKILGKKVIVRVFGGSFHIEMDRLPAVYRKFALSILKKMDYFLVQSKELRKYVVENYGFRDSQVIQYPNFVPDSIIFKRKGVKNSIDSFKCIYLGQIKEEKGVFDIIEAAMLYDGFTCDFYGPIYDRDSIKFEEAKSLVKGINYIDTVEPDNVCRIISVYDLLILPSYHEGEGYAAVVFEAFAAGLPVIVTDWKAFPEFVVHGDNGFIVPIKDPEAIANGIRAMVEVPEVYARLCKGAERTSELYSEKRIVEGRLIPLVEMERSI</sequence>
<protein>
    <submittedName>
        <fullName evidence="3">Glycosyltransferase involved in cell wall bisynthesis</fullName>
    </submittedName>
</protein>